<keyword evidence="4" id="KW-1185">Reference proteome</keyword>
<sequence>MITHSVFFRLKFPKGSSEEATFLSAAAKLSTLPAVKNFASLKQTSSKNDFDYGLTMEFENQQEYNGYNIHPDHVSFVNTYWEAYVEKFLEIDYEVIG</sequence>
<proteinExistence type="predicted"/>
<evidence type="ECO:0000256" key="1">
    <source>
        <dbReference type="ARBA" id="ARBA00011738"/>
    </source>
</evidence>
<dbReference type="SMART" id="SM00886">
    <property type="entry name" value="Dabb"/>
    <property type="match status" value="1"/>
</dbReference>
<evidence type="ECO:0000313" key="4">
    <source>
        <dbReference type="Proteomes" id="UP000198790"/>
    </source>
</evidence>
<accession>A0A1I1C6J4</accession>
<name>A0A1I1C6J4_9BACT</name>
<dbReference type="Proteomes" id="UP000198790">
    <property type="component" value="Unassembled WGS sequence"/>
</dbReference>
<dbReference type="OrthoDB" id="9808130at2"/>
<dbReference type="RefSeq" id="WP_092901125.1">
    <property type="nucleotide sequence ID" value="NZ_FOKK01000023.1"/>
</dbReference>
<evidence type="ECO:0000259" key="2">
    <source>
        <dbReference type="PROSITE" id="PS51502"/>
    </source>
</evidence>
<reference evidence="3 4" key="1">
    <citation type="submission" date="2016-10" db="EMBL/GenBank/DDBJ databases">
        <authorList>
            <person name="de Groot N.N."/>
        </authorList>
    </citation>
    <scope>NUCLEOTIDE SEQUENCE [LARGE SCALE GENOMIC DNA]</scope>
    <source>
        <strain evidence="3 4">DSM 23399</strain>
    </source>
</reference>
<dbReference type="PANTHER" id="PTHR33178">
    <property type="match status" value="1"/>
</dbReference>
<dbReference type="Pfam" id="PF07876">
    <property type="entry name" value="Dabb"/>
    <property type="match status" value="1"/>
</dbReference>
<protein>
    <submittedName>
        <fullName evidence="3">Stress responsive A/B Barrel Domain</fullName>
    </submittedName>
</protein>
<feature type="domain" description="Stress-response A/B barrel" evidence="2">
    <location>
        <begin position="2"/>
        <end position="93"/>
    </location>
</feature>
<dbReference type="PANTHER" id="PTHR33178:SF10">
    <property type="entry name" value="STRESS-RESPONSE A_B BARREL DOMAIN-CONTAINING PROTEIN"/>
    <property type="match status" value="1"/>
</dbReference>
<dbReference type="PROSITE" id="PS51502">
    <property type="entry name" value="S_R_A_B_BARREL"/>
    <property type="match status" value="1"/>
</dbReference>
<dbReference type="AlphaFoldDB" id="A0A1I1C6J4"/>
<dbReference type="SUPFAM" id="SSF54909">
    <property type="entry name" value="Dimeric alpha+beta barrel"/>
    <property type="match status" value="1"/>
</dbReference>
<dbReference type="InterPro" id="IPR011008">
    <property type="entry name" value="Dimeric_a/b-barrel"/>
</dbReference>
<organism evidence="3 4">
    <name type="scientific">Algoriphagus aquimarinus</name>
    <dbReference type="NCBI Taxonomy" id="237018"/>
    <lineage>
        <taxon>Bacteria</taxon>
        <taxon>Pseudomonadati</taxon>
        <taxon>Bacteroidota</taxon>
        <taxon>Cytophagia</taxon>
        <taxon>Cytophagales</taxon>
        <taxon>Cyclobacteriaceae</taxon>
        <taxon>Algoriphagus</taxon>
    </lineage>
</organism>
<comment type="subunit">
    <text evidence="1">Homodimer.</text>
</comment>
<dbReference type="Gene3D" id="3.30.70.100">
    <property type="match status" value="1"/>
</dbReference>
<dbReference type="EMBL" id="FOKK01000023">
    <property type="protein sequence ID" value="SFB58047.1"/>
    <property type="molecule type" value="Genomic_DNA"/>
</dbReference>
<dbReference type="InterPro" id="IPR044662">
    <property type="entry name" value="HS1/DABB1-like"/>
</dbReference>
<gene>
    <name evidence="3" type="ORF">SAMN04489723_12321</name>
</gene>
<dbReference type="InterPro" id="IPR013097">
    <property type="entry name" value="Dabb"/>
</dbReference>
<evidence type="ECO:0000313" key="3">
    <source>
        <dbReference type="EMBL" id="SFB58047.1"/>
    </source>
</evidence>